<feature type="compositionally biased region" description="Low complexity" evidence="1">
    <location>
        <begin position="45"/>
        <end position="55"/>
    </location>
</feature>
<proteinExistence type="predicted"/>
<protein>
    <submittedName>
        <fullName evidence="2">Uncharacterized protein</fullName>
    </submittedName>
</protein>
<feature type="compositionally biased region" description="Polar residues" evidence="1">
    <location>
        <begin position="12"/>
        <end position="26"/>
    </location>
</feature>
<comment type="caution">
    <text evidence="2">The sequence shown here is derived from an EMBL/GenBank/DDBJ whole genome shotgun (WGS) entry which is preliminary data.</text>
</comment>
<reference evidence="2 3" key="1">
    <citation type="submission" date="2024-11" db="EMBL/GenBank/DDBJ databases">
        <title>A near-complete genome assembly of Cinchona calisaya.</title>
        <authorList>
            <person name="Lian D.C."/>
            <person name="Zhao X.W."/>
            <person name="Wei L."/>
        </authorList>
    </citation>
    <scope>NUCLEOTIDE SEQUENCE [LARGE SCALE GENOMIC DNA]</scope>
    <source>
        <tissue evidence="2">Nenye</tissue>
    </source>
</reference>
<dbReference type="Proteomes" id="UP001630127">
    <property type="component" value="Unassembled WGS sequence"/>
</dbReference>
<evidence type="ECO:0000313" key="3">
    <source>
        <dbReference type="Proteomes" id="UP001630127"/>
    </source>
</evidence>
<feature type="region of interest" description="Disordered" evidence="1">
    <location>
        <begin position="1"/>
        <end position="67"/>
    </location>
</feature>
<dbReference type="AlphaFoldDB" id="A0ABD2YSH8"/>
<sequence length="132" mass="14727">MALRQILRSHHSQTLLQLKNPSQNPSVKRKEKKEKNEGLLRNEPKSGSSSLSSLFGNGGKKLELNAPKEKKMENLESVWKSNENILELAVAMRIISLYALESVPPQLLVPEEIKASVSRLLKEAVNLSQTVS</sequence>
<gene>
    <name evidence="2" type="ORF">ACH5RR_028188</name>
</gene>
<keyword evidence="3" id="KW-1185">Reference proteome</keyword>
<feature type="compositionally biased region" description="Basic and acidic residues" evidence="1">
    <location>
        <begin position="33"/>
        <end position="44"/>
    </location>
</feature>
<evidence type="ECO:0000256" key="1">
    <source>
        <dbReference type="SAM" id="MobiDB-lite"/>
    </source>
</evidence>
<name>A0ABD2YSH8_9GENT</name>
<evidence type="ECO:0000313" key="2">
    <source>
        <dbReference type="EMBL" id="KAL3508787.1"/>
    </source>
</evidence>
<dbReference type="EMBL" id="JBJUIK010000012">
    <property type="protein sequence ID" value="KAL3508787.1"/>
    <property type="molecule type" value="Genomic_DNA"/>
</dbReference>
<organism evidence="2 3">
    <name type="scientific">Cinchona calisaya</name>
    <dbReference type="NCBI Taxonomy" id="153742"/>
    <lineage>
        <taxon>Eukaryota</taxon>
        <taxon>Viridiplantae</taxon>
        <taxon>Streptophyta</taxon>
        <taxon>Embryophyta</taxon>
        <taxon>Tracheophyta</taxon>
        <taxon>Spermatophyta</taxon>
        <taxon>Magnoliopsida</taxon>
        <taxon>eudicotyledons</taxon>
        <taxon>Gunneridae</taxon>
        <taxon>Pentapetalae</taxon>
        <taxon>asterids</taxon>
        <taxon>lamiids</taxon>
        <taxon>Gentianales</taxon>
        <taxon>Rubiaceae</taxon>
        <taxon>Cinchonoideae</taxon>
        <taxon>Cinchoneae</taxon>
        <taxon>Cinchona</taxon>
    </lineage>
</organism>
<accession>A0ABD2YSH8</accession>